<dbReference type="AlphaFoldDB" id="A0A7W2JJR4"/>
<gene>
    <name evidence="1" type="ORF">H4C44_13920</name>
</gene>
<reference evidence="1 2" key="1">
    <citation type="submission" date="2020-07" db="EMBL/GenBank/DDBJ databases">
        <title>Diversity of carbapenemase encoding genes among Pseudomonas putida group clinical isolates in a tertiary Brazilian hospital.</title>
        <authorList>
            <person name="Alberto-Lei F."/>
            <person name="Nodari C.S."/>
            <person name="Streling A.P."/>
            <person name="Paulino J.T."/>
            <person name="Bessa-Neto F.O."/>
            <person name="Cayo R."/>
            <person name="Gales A.C."/>
        </authorList>
    </citation>
    <scope>NUCLEOTIDE SEQUENCE [LARGE SCALE GENOMIC DNA]</scope>
    <source>
        <strain evidence="1 2">14535</strain>
    </source>
</reference>
<proteinExistence type="predicted"/>
<evidence type="ECO:0000313" key="1">
    <source>
        <dbReference type="EMBL" id="MBA6060270.1"/>
    </source>
</evidence>
<sequence length="319" mass="34544">MSSQAARGYQQSVDDFAHRHRHPDEAFYLLLAPFAGCQSGHPLDIAMLAEALGSDAVTRIDSSGLVQAPERWPALVRLARPGQACDALAALSATYAAREATATWHYVCAWLLSDQPAEAIARHISQQCHVLHQPAPHGITAWYEPVRLALLRVTLNNAGAVLGPIRSWLHPDGCGSCTVLERPSPAGELRITREVRATQNVAPQIIQLLSAWHRLASAQTGATRGQCPGSSGLPANAPVHVMNLMIRAFRQGLRDRGDIQCMCLHLLMVHPLLLQHPTIQRDVAQAVAGQQRLAACFARYGDSAWARIVADLPQAGGYS</sequence>
<dbReference type="Proteomes" id="UP000556620">
    <property type="component" value="Unassembled WGS sequence"/>
</dbReference>
<evidence type="ECO:0008006" key="3">
    <source>
        <dbReference type="Google" id="ProtNLM"/>
    </source>
</evidence>
<protein>
    <recommendedName>
        <fullName evidence="3">DUF4123 domain-containing protein</fullName>
    </recommendedName>
</protein>
<comment type="caution">
    <text evidence="1">The sequence shown here is derived from an EMBL/GenBank/DDBJ whole genome shotgun (WGS) entry which is preliminary data.</text>
</comment>
<name>A0A7W2JJR4_9PSED</name>
<dbReference type="EMBL" id="JACGCU010000021">
    <property type="protein sequence ID" value="MBA6060270.1"/>
    <property type="molecule type" value="Genomic_DNA"/>
</dbReference>
<organism evidence="1 2">
    <name type="scientific">Pseudomonas juntendi</name>
    <dbReference type="NCBI Taxonomy" id="2666183"/>
    <lineage>
        <taxon>Bacteria</taxon>
        <taxon>Pseudomonadati</taxon>
        <taxon>Pseudomonadota</taxon>
        <taxon>Gammaproteobacteria</taxon>
        <taxon>Pseudomonadales</taxon>
        <taxon>Pseudomonadaceae</taxon>
        <taxon>Pseudomonas</taxon>
    </lineage>
</organism>
<accession>A0A7W2JJR4</accession>
<evidence type="ECO:0000313" key="2">
    <source>
        <dbReference type="Proteomes" id="UP000556620"/>
    </source>
</evidence>
<dbReference type="RefSeq" id="WP_182365052.1">
    <property type="nucleotide sequence ID" value="NZ_JACGCU010000021.1"/>
</dbReference>